<reference evidence="1 2" key="1">
    <citation type="submission" date="2018-04" db="EMBL/GenBank/DDBJ databases">
        <title>Genome sequencing of Gemmobacter.</title>
        <authorList>
            <person name="Yi H."/>
            <person name="Baek M.-G."/>
        </authorList>
    </citation>
    <scope>NUCLEOTIDE SEQUENCE [LARGE SCALE GENOMIC DNA]</scope>
    <source>
        <strain evidence="1 2">HYN0069</strain>
    </source>
</reference>
<proteinExistence type="predicted"/>
<dbReference type="AlphaFoldDB" id="A0A2S0UM90"/>
<evidence type="ECO:0000313" key="2">
    <source>
        <dbReference type="Proteomes" id="UP000244496"/>
    </source>
</evidence>
<organism evidence="1 2">
    <name type="scientific">Paragemmobacter aquarius</name>
    <dbReference type="NCBI Taxonomy" id="2169400"/>
    <lineage>
        <taxon>Bacteria</taxon>
        <taxon>Pseudomonadati</taxon>
        <taxon>Pseudomonadota</taxon>
        <taxon>Alphaproteobacteria</taxon>
        <taxon>Rhodobacterales</taxon>
        <taxon>Paracoccaceae</taxon>
        <taxon>Paragemmobacter</taxon>
    </lineage>
</organism>
<dbReference type="CDD" id="cd08054">
    <property type="entry name" value="gp6"/>
    <property type="match status" value="1"/>
</dbReference>
<dbReference type="EMBL" id="CP028918">
    <property type="protein sequence ID" value="AWB48944.1"/>
    <property type="molecule type" value="Genomic_DNA"/>
</dbReference>
<name>A0A2S0UM90_9RHOB</name>
<gene>
    <name evidence="1" type="ORF">HYN69_10930</name>
</gene>
<dbReference type="Gene3D" id="1.10.3230.30">
    <property type="entry name" value="Phage gp6-like head-tail connector protein"/>
    <property type="match status" value="1"/>
</dbReference>
<dbReference type="NCBIfam" id="TIGR02215">
    <property type="entry name" value="phage_chp_gp8"/>
    <property type="match status" value="1"/>
</dbReference>
<accession>A0A2S0UM90</accession>
<dbReference type="OrthoDB" id="8478788at2"/>
<keyword evidence="2" id="KW-1185">Reference proteome</keyword>
<sequence>MRLDEMTAVPDAALPVAAFRDHLRLGSGFGADGLQDALLAGHLRAAIAVIEGRIGKVLIGRRFRLVLEGWRGGEAQALPVAPVSALVEVALVDAAGLRTVLAAGMFRLVSDAHRPKLAARSGGLPLVPVSGSVEVVFDAGFGAWAAVPADLVQAVMLLAAEFYEARIDDGTRGPGLPVMVQSLIERWRIVRVLGGGEA</sequence>
<dbReference type="RefSeq" id="WP_108435763.1">
    <property type="nucleotide sequence ID" value="NZ_CP028918.1"/>
</dbReference>
<protein>
    <recommendedName>
        <fullName evidence="3">Phage gp6-like head-tail connector protein</fullName>
    </recommendedName>
</protein>
<evidence type="ECO:0000313" key="1">
    <source>
        <dbReference type="EMBL" id="AWB48944.1"/>
    </source>
</evidence>
<evidence type="ECO:0008006" key="3">
    <source>
        <dbReference type="Google" id="ProtNLM"/>
    </source>
</evidence>
<dbReference type="InterPro" id="IPR011738">
    <property type="entry name" value="Phage_CHP"/>
</dbReference>
<dbReference type="Proteomes" id="UP000244496">
    <property type="component" value="Chromosome"/>
</dbReference>
<dbReference type="KEGG" id="geh:HYN69_10930"/>